<keyword evidence="4 8" id="KW-0238">DNA-binding</keyword>
<dbReference type="HAMAP" id="MF_00105">
    <property type="entry name" value="GreA_GreB"/>
    <property type="match status" value="1"/>
</dbReference>
<evidence type="ECO:0000259" key="10">
    <source>
        <dbReference type="Pfam" id="PF01272"/>
    </source>
</evidence>
<dbReference type="GO" id="GO:0006354">
    <property type="term" value="P:DNA-templated transcription elongation"/>
    <property type="evidence" value="ECO:0007669"/>
    <property type="project" value="TreeGrafter"/>
</dbReference>
<dbReference type="GO" id="GO:0003677">
    <property type="term" value="F:DNA binding"/>
    <property type="evidence" value="ECO:0007669"/>
    <property type="project" value="UniProtKB-UniRule"/>
</dbReference>
<sequence>MRNMKQVQMTKEGLKALKAELDKLVNEKRPSLVERLANARSQGDLTENSDYSNAKEELEFLDGRISELEEVLKTATVVSGNHKRDGVAVGTKVTVKVSGQKHVYEMVGEWEADPVNKKISPESPLGQVLVGKKVGEKVEVKAPAGKVEYEILAIE</sequence>
<dbReference type="GO" id="GO:0070063">
    <property type="term" value="F:RNA polymerase binding"/>
    <property type="evidence" value="ECO:0007669"/>
    <property type="project" value="InterPro"/>
</dbReference>
<dbReference type="PROSITE" id="PS00829">
    <property type="entry name" value="GREAB_1"/>
    <property type="match status" value="1"/>
</dbReference>
<dbReference type="AlphaFoldDB" id="A0A1F8CLB2"/>
<dbReference type="SUPFAM" id="SSF46557">
    <property type="entry name" value="GreA transcript cleavage protein, N-terminal domain"/>
    <property type="match status" value="1"/>
</dbReference>
<dbReference type="Gene3D" id="3.10.50.30">
    <property type="entry name" value="Transcription elongation factor, GreA/GreB, C-terminal domain"/>
    <property type="match status" value="1"/>
</dbReference>
<dbReference type="PANTHER" id="PTHR30437:SF4">
    <property type="entry name" value="TRANSCRIPTION ELONGATION FACTOR GREA"/>
    <property type="match status" value="1"/>
</dbReference>
<dbReference type="InterPro" id="IPR023459">
    <property type="entry name" value="Tscrpt_elong_fac_GreA/B_fam"/>
</dbReference>
<evidence type="ECO:0000256" key="8">
    <source>
        <dbReference type="HAMAP-Rule" id="MF_00105"/>
    </source>
</evidence>
<reference evidence="12 13" key="1">
    <citation type="journal article" date="2016" name="Nat. Commun.">
        <title>Thousands of microbial genomes shed light on interconnected biogeochemical processes in an aquifer system.</title>
        <authorList>
            <person name="Anantharaman K."/>
            <person name="Brown C.T."/>
            <person name="Hug L.A."/>
            <person name="Sharon I."/>
            <person name="Castelle C.J."/>
            <person name="Probst A.J."/>
            <person name="Thomas B.C."/>
            <person name="Singh A."/>
            <person name="Wilkins M.J."/>
            <person name="Karaoz U."/>
            <person name="Brodie E.L."/>
            <person name="Williams K.H."/>
            <person name="Hubbard S.S."/>
            <person name="Banfield J.F."/>
        </authorList>
    </citation>
    <scope>NUCLEOTIDE SEQUENCE [LARGE SCALE GENOMIC DNA]</scope>
</reference>
<dbReference type="Pfam" id="PF01272">
    <property type="entry name" value="GreA_GreB"/>
    <property type="match status" value="1"/>
</dbReference>
<evidence type="ECO:0000256" key="6">
    <source>
        <dbReference type="ARBA" id="ARBA00024916"/>
    </source>
</evidence>
<evidence type="ECO:0000259" key="11">
    <source>
        <dbReference type="Pfam" id="PF03449"/>
    </source>
</evidence>
<comment type="caution">
    <text evidence="12">The sequence shown here is derived from an EMBL/GenBank/DDBJ whole genome shotgun (WGS) entry which is preliminary data.</text>
</comment>
<evidence type="ECO:0000256" key="1">
    <source>
        <dbReference type="ARBA" id="ARBA00008213"/>
    </source>
</evidence>
<dbReference type="PANTHER" id="PTHR30437">
    <property type="entry name" value="TRANSCRIPTION ELONGATION FACTOR GREA"/>
    <property type="match status" value="1"/>
</dbReference>
<evidence type="ECO:0000256" key="9">
    <source>
        <dbReference type="RuleBase" id="RU000556"/>
    </source>
</evidence>
<evidence type="ECO:0000313" key="13">
    <source>
        <dbReference type="Proteomes" id="UP000178430"/>
    </source>
</evidence>
<dbReference type="FunFam" id="1.10.287.180:FF:000001">
    <property type="entry name" value="Transcription elongation factor GreA"/>
    <property type="match status" value="1"/>
</dbReference>
<dbReference type="NCBIfam" id="NF001263">
    <property type="entry name" value="PRK00226.1-4"/>
    <property type="match status" value="1"/>
</dbReference>
<evidence type="ECO:0000256" key="7">
    <source>
        <dbReference type="ARBA" id="ARBA00030776"/>
    </source>
</evidence>
<dbReference type="InterPro" id="IPR022691">
    <property type="entry name" value="Tscrpt_elong_fac_GreA/B_N"/>
</dbReference>
<organism evidence="12 13">
    <name type="scientific">Candidatus Woesebacteria bacterium RIFOXYA1_FULL_48_16</name>
    <dbReference type="NCBI Taxonomy" id="1802535"/>
    <lineage>
        <taxon>Bacteria</taxon>
        <taxon>Candidatus Woeseibacteriota</taxon>
    </lineage>
</organism>
<dbReference type="InterPro" id="IPR028624">
    <property type="entry name" value="Tscrpt_elong_fac_GreA/B"/>
</dbReference>
<name>A0A1F8CLB2_9BACT</name>
<dbReference type="EMBL" id="MGHV01000070">
    <property type="protein sequence ID" value="OGM77031.1"/>
    <property type="molecule type" value="Genomic_DNA"/>
</dbReference>
<dbReference type="InterPro" id="IPR036805">
    <property type="entry name" value="Tscrpt_elong_fac_GreA/B_N_sf"/>
</dbReference>
<evidence type="ECO:0000313" key="12">
    <source>
        <dbReference type="EMBL" id="OGM77031.1"/>
    </source>
</evidence>
<dbReference type="PIRSF" id="PIRSF006092">
    <property type="entry name" value="GreA_GreB"/>
    <property type="match status" value="1"/>
</dbReference>
<dbReference type="NCBIfam" id="TIGR01462">
    <property type="entry name" value="greA"/>
    <property type="match status" value="1"/>
</dbReference>
<dbReference type="InterPro" id="IPR001437">
    <property type="entry name" value="Tscrpt_elong_fac_GreA/B_C"/>
</dbReference>
<feature type="domain" description="Transcription elongation factor GreA/GreB N-terminal" evidence="11">
    <location>
        <begin position="7"/>
        <end position="77"/>
    </location>
</feature>
<evidence type="ECO:0000256" key="3">
    <source>
        <dbReference type="ARBA" id="ARBA00023015"/>
    </source>
</evidence>
<evidence type="ECO:0000256" key="2">
    <source>
        <dbReference type="ARBA" id="ARBA00013729"/>
    </source>
</evidence>
<keyword evidence="12" id="KW-0251">Elongation factor</keyword>
<dbReference type="InterPro" id="IPR018151">
    <property type="entry name" value="TF_GreA/GreB_CS"/>
</dbReference>
<dbReference type="Proteomes" id="UP000178430">
    <property type="component" value="Unassembled WGS sequence"/>
</dbReference>
<dbReference type="Gene3D" id="1.10.287.180">
    <property type="entry name" value="Transcription elongation factor, GreA/GreB, N-terminal domain"/>
    <property type="match status" value="1"/>
</dbReference>
<dbReference type="GO" id="GO:0003746">
    <property type="term" value="F:translation elongation factor activity"/>
    <property type="evidence" value="ECO:0007669"/>
    <property type="project" value="UniProtKB-KW"/>
</dbReference>
<keyword evidence="5 8" id="KW-0804">Transcription</keyword>
<feature type="domain" description="Transcription elongation factor GreA/GreB C-terminal" evidence="10">
    <location>
        <begin position="85"/>
        <end position="155"/>
    </location>
</feature>
<evidence type="ECO:0000256" key="5">
    <source>
        <dbReference type="ARBA" id="ARBA00023163"/>
    </source>
</evidence>
<proteinExistence type="inferred from homology"/>
<keyword evidence="12" id="KW-0648">Protein biosynthesis</keyword>
<comment type="similarity">
    <text evidence="1 8 9">Belongs to the GreA/GreB family.</text>
</comment>
<dbReference type="Pfam" id="PF03449">
    <property type="entry name" value="GreA_GreB_N"/>
    <property type="match status" value="1"/>
</dbReference>
<comment type="function">
    <text evidence="6 8 9">Necessary for efficient RNA polymerase transcription elongation past template-encoded arresting sites. The arresting sites in DNA have the property of trapping a certain fraction of elongating RNA polymerases that pass through, resulting in locked ternary complexes. Cleavage of the nascent transcript by cleavage factors such as GreA or GreB allows the resumption of elongation from the new 3'terminus. GreA releases sequences of 2 to 3 nucleotides.</text>
</comment>
<evidence type="ECO:0000256" key="4">
    <source>
        <dbReference type="ARBA" id="ARBA00023125"/>
    </source>
</evidence>
<gene>
    <name evidence="8" type="primary">greA</name>
    <name evidence="12" type="ORF">A2197_02250</name>
</gene>
<dbReference type="SUPFAM" id="SSF54534">
    <property type="entry name" value="FKBP-like"/>
    <property type="match status" value="1"/>
</dbReference>
<accession>A0A1F8CLB2</accession>
<protein>
    <recommendedName>
        <fullName evidence="2 8">Transcription elongation factor GreA</fullName>
    </recommendedName>
    <alternativeName>
        <fullName evidence="7 8">Transcript cleavage factor GreA</fullName>
    </alternativeName>
</protein>
<dbReference type="InterPro" id="IPR006359">
    <property type="entry name" value="Tscrpt_elong_fac_GreA"/>
</dbReference>
<keyword evidence="3 8" id="KW-0805">Transcription regulation</keyword>
<dbReference type="InterPro" id="IPR036953">
    <property type="entry name" value="GreA/GreB_C_sf"/>
</dbReference>
<dbReference type="GO" id="GO:0032784">
    <property type="term" value="P:regulation of DNA-templated transcription elongation"/>
    <property type="evidence" value="ECO:0007669"/>
    <property type="project" value="UniProtKB-UniRule"/>
</dbReference>